<dbReference type="Proteomes" id="UP001500279">
    <property type="component" value="Unassembled WGS sequence"/>
</dbReference>
<proteinExistence type="predicted"/>
<name>A0ABP3UW50_9BURK</name>
<dbReference type="Pfam" id="PF07103">
    <property type="entry name" value="DUF1365"/>
    <property type="match status" value="1"/>
</dbReference>
<gene>
    <name evidence="1" type="ORF">GCM10009107_05710</name>
</gene>
<sequence>MSTAKLPDSQALLGIGEVRHQRLRPVAHGFAYPSFFLLLPMRTLRRQPCTALPRNRFGLIAFHDRDHGDGGADSLAWVEGLLAREGLLAQADGEVWLHCLPRVLGYAFKPVSFWYAHSAGGALVAVVAEVHNTFGERHCYVLHGEPCERPQGRAAPSPPPEGVKETWGGPAFPCDTLPWGRELQARKQLHVSPFCEVTGGYRFRFLRNDLGPRPAAQPRTVVRIEHDDADGLLLRTSVSGALQPLTRAALLAVFCRMPLLTLGVTARIHWQALLLWRKRVPFFRKPEAPAAVASRGAPWPDPGARP</sequence>
<protein>
    <submittedName>
        <fullName evidence="1">DUF1365 domain-containing protein</fullName>
    </submittedName>
</protein>
<dbReference type="PANTHER" id="PTHR33973">
    <property type="entry name" value="OS07G0153300 PROTEIN"/>
    <property type="match status" value="1"/>
</dbReference>
<reference evidence="2" key="1">
    <citation type="journal article" date="2019" name="Int. J. Syst. Evol. Microbiol.">
        <title>The Global Catalogue of Microorganisms (GCM) 10K type strain sequencing project: providing services to taxonomists for standard genome sequencing and annotation.</title>
        <authorList>
            <consortium name="The Broad Institute Genomics Platform"/>
            <consortium name="The Broad Institute Genome Sequencing Center for Infectious Disease"/>
            <person name="Wu L."/>
            <person name="Ma J."/>
        </authorList>
    </citation>
    <scope>NUCLEOTIDE SEQUENCE [LARGE SCALE GENOMIC DNA]</scope>
    <source>
        <strain evidence="2">JCM 15503</strain>
    </source>
</reference>
<dbReference type="RefSeq" id="WP_141289413.1">
    <property type="nucleotide sequence ID" value="NZ_BAAAEW010000004.1"/>
</dbReference>
<accession>A0ABP3UW50</accession>
<dbReference type="InterPro" id="IPR010775">
    <property type="entry name" value="DUF1365"/>
</dbReference>
<dbReference type="EMBL" id="BAAAEW010000004">
    <property type="protein sequence ID" value="GAA0742304.1"/>
    <property type="molecule type" value="Genomic_DNA"/>
</dbReference>
<keyword evidence="2" id="KW-1185">Reference proteome</keyword>
<organism evidence="1 2">
    <name type="scientific">Ideonella azotifigens</name>
    <dbReference type="NCBI Taxonomy" id="513160"/>
    <lineage>
        <taxon>Bacteria</taxon>
        <taxon>Pseudomonadati</taxon>
        <taxon>Pseudomonadota</taxon>
        <taxon>Betaproteobacteria</taxon>
        <taxon>Burkholderiales</taxon>
        <taxon>Sphaerotilaceae</taxon>
        <taxon>Ideonella</taxon>
    </lineage>
</organism>
<evidence type="ECO:0000313" key="1">
    <source>
        <dbReference type="EMBL" id="GAA0742304.1"/>
    </source>
</evidence>
<comment type="caution">
    <text evidence="1">The sequence shown here is derived from an EMBL/GenBank/DDBJ whole genome shotgun (WGS) entry which is preliminary data.</text>
</comment>
<evidence type="ECO:0000313" key="2">
    <source>
        <dbReference type="Proteomes" id="UP001500279"/>
    </source>
</evidence>
<dbReference type="PANTHER" id="PTHR33973:SF4">
    <property type="entry name" value="OS07G0153300 PROTEIN"/>
    <property type="match status" value="1"/>
</dbReference>